<dbReference type="NCBIfam" id="TIGR00095">
    <property type="entry name" value="16S rRNA (guanine(966)-N(2))-methyltransferase RsmD"/>
    <property type="match status" value="1"/>
</dbReference>
<accession>F3L3J7</accession>
<dbReference type="SUPFAM" id="SSF53335">
    <property type="entry name" value="S-adenosyl-L-methionine-dependent methyltransferases"/>
    <property type="match status" value="1"/>
</dbReference>
<comment type="similarity">
    <text evidence="2 8">Belongs to the methyltransferase superfamily. RsmD family.</text>
</comment>
<dbReference type="AlphaFoldDB" id="F3L3J7"/>
<dbReference type="GO" id="GO:0052913">
    <property type="term" value="F:16S rRNA (guanine(966)-N(2))-methyltransferase activity"/>
    <property type="evidence" value="ECO:0007669"/>
    <property type="project" value="UniProtKB-EC"/>
</dbReference>
<protein>
    <recommendedName>
        <fullName evidence="4 8">Ribosomal RNA small subunit methyltransferase D</fullName>
        <ecNumber evidence="3 8">2.1.1.171</ecNumber>
    </recommendedName>
</protein>
<sequence>MISGAWRGRKVPVLDSPGLRPTPDRIRETLFNWLQGELVDATCIDLFAGTGALGLECLSRGARFCHFIDQQSQVCRHLNTQLQILGGTAKSQVHCTDATNFIDHFADSADLVFIDPPYRQNLIEPLLPILSGWQTRWFYIETASDETAPFVPGHWSLHREVKAGQVCAKLYYNTLTD</sequence>
<dbReference type="PANTHER" id="PTHR43542:SF1">
    <property type="entry name" value="METHYLTRANSFERASE"/>
    <property type="match status" value="1"/>
</dbReference>
<reference evidence="9 10" key="1">
    <citation type="journal article" date="2011" name="J. Bacteriol.">
        <title>Genome sequence of strain IMCC3088, a proteorhodopsin-containing marine bacterium belonging to the OM60/NOR5 clade.</title>
        <authorList>
            <person name="Jang Y."/>
            <person name="Oh H.M."/>
            <person name="Kang I."/>
            <person name="Lee K."/>
            <person name="Yang S.J."/>
            <person name="Cho J.C."/>
        </authorList>
    </citation>
    <scope>NUCLEOTIDE SEQUENCE [LARGE SCALE GENOMIC DNA]</scope>
    <source>
        <strain evidence="9 10">IMCC3088</strain>
    </source>
</reference>
<dbReference type="Gene3D" id="3.40.50.150">
    <property type="entry name" value="Vaccinia Virus protein VP39"/>
    <property type="match status" value="1"/>
</dbReference>
<name>F3L3J7_9GAMM</name>
<evidence type="ECO:0000256" key="8">
    <source>
        <dbReference type="PIRNR" id="PIRNR004553"/>
    </source>
</evidence>
<dbReference type="InterPro" id="IPR029063">
    <property type="entry name" value="SAM-dependent_MTases_sf"/>
</dbReference>
<gene>
    <name evidence="9" type="ORF">IMCC3088_2189</name>
</gene>
<dbReference type="PROSITE" id="PS00092">
    <property type="entry name" value="N6_MTASE"/>
    <property type="match status" value="1"/>
</dbReference>
<dbReference type="STRING" id="2518989.IMCC3088_2189"/>
<dbReference type="EMBL" id="AEIG01000064">
    <property type="protein sequence ID" value="EGG29109.1"/>
    <property type="molecule type" value="Genomic_DNA"/>
</dbReference>
<evidence type="ECO:0000256" key="2">
    <source>
        <dbReference type="ARBA" id="ARBA00005269"/>
    </source>
</evidence>
<dbReference type="EC" id="2.1.1.171" evidence="3 8"/>
<evidence type="ECO:0000256" key="7">
    <source>
        <dbReference type="ARBA" id="ARBA00048326"/>
    </source>
</evidence>
<comment type="catalytic activity">
    <reaction evidence="7 8">
        <text>guanosine(966) in 16S rRNA + S-adenosyl-L-methionine = N(2)-methylguanosine(966) in 16S rRNA + S-adenosyl-L-homocysteine + H(+)</text>
        <dbReference type="Rhea" id="RHEA:23548"/>
        <dbReference type="Rhea" id="RHEA-COMP:10211"/>
        <dbReference type="Rhea" id="RHEA-COMP:10212"/>
        <dbReference type="ChEBI" id="CHEBI:15378"/>
        <dbReference type="ChEBI" id="CHEBI:57856"/>
        <dbReference type="ChEBI" id="CHEBI:59789"/>
        <dbReference type="ChEBI" id="CHEBI:74269"/>
        <dbReference type="ChEBI" id="CHEBI:74481"/>
        <dbReference type="EC" id="2.1.1.171"/>
    </reaction>
</comment>
<keyword evidence="6 8" id="KW-0808">Transferase</keyword>
<dbReference type="Proteomes" id="UP000005615">
    <property type="component" value="Unassembled WGS sequence"/>
</dbReference>
<evidence type="ECO:0000256" key="5">
    <source>
        <dbReference type="ARBA" id="ARBA00022603"/>
    </source>
</evidence>
<evidence type="ECO:0000313" key="10">
    <source>
        <dbReference type="Proteomes" id="UP000005615"/>
    </source>
</evidence>
<dbReference type="PIRSF" id="PIRSF004553">
    <property type="entry name" value="CHP00095"/>
    <property type="match status" value="1"/>
</dbReference>
<keyword evidence="8" id="KW-0949">S-adenosyl-L-methionine</keyword>
<dbReference type="GO" id="GO:0003676">
    <property type="term" value="F:nucleic acid binding"/>
    <property type="evidence" value="ECO:0007669"/>
    <property type="project" value="InterPro"/>
</dbReference>
<keyword evidence="8" id="KW-0698">rRNA processing</keyword>
<keyword evidence="10" id="KW-1185">Reference proteome</keyword>
<proteinExistence type="inferred from homology"/>
<keyword evidence="5 8" id="KW-0489">Methyltransferase</keyword>
<evidence type="ECO:0000256" key="4">
    <source>
        <dbReference type="ARBA" id="ARBA00013682"/>
    </source>
</evidence>
<dbReference type="InterPro" id="IPR002052">
    <property type="entry name" value="DNA_methylase_N6_adenine_CS"/>
</dbReference>
<dbReference type="eggNOG" id="COG0742">
    <property type="taxonomic scope" value="Bacteria"/>
</dbReference>
<evidence type="ECO:0000313" key="9">
    <source>
        <dbReference type="EMBL" id="EGG29109.1"/>
    </source>
</evidence>
<evidence type="ECO:0000256" key="6">
    <source>
        <dbReference type="ARBA" id="ARBA00022679"/>
    </source>
</evidence>
<dbReference type="PANTHER" id="PTHR43542">
    <property type="entry name" value="METHYLTRANSFERASE"/>
    <property type="match status" value="1"/>
</dbReference>
<dbReference type="Pfam" id="PF03602">
    <property type="entry name" value="Cons_hypoth95"/>
    <property type="match status" value="1"/>
</dbReference>
<comment type="caution">
    <text evidence="9">The sequence shown here is derived from an EMBL/GenBank/DDBJ whole genome shotgun (WGS) entry which is preliminary data.</text>
</comment>
<dbReference type="InterPro" id="IPR004398">
    <property type="entry name" value="RNA_MeTrfase_RsmD"/>
</dbReference>
<evidence type="ECO:0000256" key="1">
    <source>
        <dbReference type="ARBA" id="ARBA00002649"/>
    </source>
</evidence>
<comment type="function">
    <text evidence="1 8">Specifically methylates the guanine in position 966 of 16S rRNA in the assembled 30S particle.</text>
</comment>
<evidence type="ECO:0000256" key="3">
    <source>
        <dbReference type="ARBA" id="ARBA00012141"/>
    </source>
</evidence>
<organism evidence="9 10">
    <name type="scientific">Aequoribacter fuscus</name>
    <dbReference type="NCBI Taxonomy" id="2518989"/>
    <lineage>
        <taxon>Bacteria</taxon>
        <taxon>Pseudomonadati</taxon>
        <taxon>Pseudomonadota</taxon>
        <taxon>Gammaproteobacteria</taxon>
        <taxon>Cellvibrionales</taxon>
        <taxon>Halieaceae</taxon>
        <taxon>Aequoribacter</taxon>
    </lineage>
</organism>